<reference evidence="2" key="1">
    <citation type="submission" date="2023-05" db="EMBL/GenBank/DDBJ databases">
        <title>Nepenthes gracilis genome sequencing.</title>
        <authorList>
            <person name="Fukushima K."/>
        </authorList>
    </citation>
    <scope>NUCLEOTIDE SEQUENCE</scope>
    <source>
        <strain evidence="2">SING2019-196</strain>
    </source>
</reference>
<dbReference type="EMBL" id="BSYO01000007">
    <property type="protein sequence ID" value="GMH07914.1"/>
    <property type="molecule type" value="Genomic_DNA"/>
</dbReference>
<name>A0AAD3SBW5_NEPGR</name>
<keyword evidence="3" id="KW-1185">Reference proteome</keyword>
<dbReference type="Proteomes" id="UP001279734">
    <property type="component" value="Unassembled WGS sequence"/>
</dbReference>
<keyword evidence="1" id="KW-1133">Transmembrane helix</keyword>
<evidence type="ECO:0000313" key="2">
    <source>
        <dbReference type="EMBL" id="GMH07914.1"/>
    </source>
</evidence>
<organism evidence="2 3">
    <name type="scientific">Nepenthes gracilis</name>
    <name type="common">Slender pitcher plant</name>
    <dbReference type="NCBI Taxonomy" id="150966"/>
    <lineage>
        <taxon>Eukaryota</taxon>
        <taxon>Viridiplantae</taxon>
        <taxon>Streptophyta</taxon>
        <taxon>Embryophyta</taxon>
        <taxon>Tracheophyta</taxon>
        <taxon>Spermatophyta</taxon>
        <taxon>Magnoliopsida</taxon>
        <taxon>eudicotyledons</taxon>
        <taxon>Gunneridae</taxon>
        <taxon>Pentapetalae</taxon>
        <taxon>Caryophyllales</taxon>
        <taxon>Nepenthaceae</taxon>
        <taxon>Nepenthes</taxon>
    </lineage>
</organism>
<accession>A0AAD3SBW5</accession>
<keyword evidence="1" id="KW-0812">Transmembrane</keyword>
<proteinExistence type="predicted"/>
<keyword evidence="1" id="KW-0472">Membrane</keyword>
<dbReference type="AlphaFoldDB" id="A0AAD3SBW5"/>
<gene>
    <name evidence="2" type="ORF">Nepgr_009754</name>
</gene>
<feature type="transmembrane region" description="Helical" evidence="1">
    <location>
        <begin position="43"/>
        <end position="65"/>
    </location>
</feature>
<protein>
    <submittedName>
        <fullName evidence="2">Uncharacterized protein</fullName>
    </submittedName>
</protein>
<comment type="caution">
    <text evidence="2">The sequence shown here is derived from an EMBL/GenBank/DDBJ whole genome shotgun (WGS) entry which is preliminary data.</text>
</comment>
<evidence type="ECO:0000313" key="3">
    <source>
        <dbReference type="Proteomes" id="UP001279734"/>
    </source>
</evidence>
<evidence type="ECO:0000256" key="1">
    <source>
        <dbReference type="SAM" id="Phobius"/>
    </source>
</evidence>
<sequence>MKNYEGMPTQAEIKRRRIADYESRSIPINNGGKYKYLDGSTRLMNDAMVVGILASLIMRICLLFYNPI</sequence>